<dbReference type="AlphaFoldDB" id="A0A2M7XCL3"/>
<dbReference type="EMBL" id="PFWU01000029">
    <property type="protein sequence ID" value="PJA45614.1"/>
    <property type="molecule type" value="Genomic_DNA"/>
</dbReference>
<organism evidence="2 3">
    <name type="scientific">Candidatus Uhrbacteria bacterium CG_4_9_14_3_um_filter_50_9</name>
    <dbReference type="NCBI Taxonomy" id="1975035"/>
    <lineage>
        <taxon>Bacteria</taxon>
        <taxon>Candidatus Uhriibacteriota</taxon>
    </lineage>
</organism>
<dbReference type="InterPro" id="IPR000683">
    <property type="entry name" value="Gfo/Idh/MocA-like_OxRdtase_N"/>
</dbReference>
<dbReference type="InterPro" id="IPR036291">
    <property type="entry name" value="NAD(P)-bd_dom_sf"/>
</dbReference>
<feature type="domain" description="Gfo/Idh/MocA-like oxidoreductase N-terminal" evidence="1">
    <location>
        <begin position="4"/>
        <end position="117"/>
    </location>
</feature>
<dbReference type="GO" id="GO:0000166">
    <property type="term" value="F:nucleotide binding"/>
    <property type="evidence" value="ECO:0007669"/>
    <property type="project" value="InterPro"/>
</dbReference>
<dbReference type="Proteomes" id="UP000229385">
    <property type="component" value="Unassembled WGS sequence"/>
</dbReference>
<name>A0A2M7XCL3_9BACT</name>
<dbReference type="SUPFAM" id="SSF51735">
    <property type="entry name" value="NAD(P)-binding Rossmann-fold domains"/>
    <property type="match status" value="1"/>
</dbReference>
<comment type="caution">
    <text evidence="2">The sequence shown here is derived from an EMBL/GenBank/DDBJ whole genome shotgun (WGS) entry which is preliminary data.</text>
</comment>
<evidence type="ECO:0000313" key="3">
    <source>
        <dbReference type="Proteomes" id="UP000229385"/>
    </source>
</evidence>
<protein>
    <recommendedName>
        <fullName evidence="1">Gfo/Idh/MocA-like oxidoreductase N-terminal domain-containing protein</fullName>
    </recommendedName>
</protein>
<dbReference type="InterPro" id="IPR051450">
    <property type="entry name" value="Gfo/Idh/MocA_Oxidoreductases"/>
</dbReference>
<evidence type="ECO:0000313" key="2">
    <source>
        <dbReference type="EMBL" id="PJA45614.1"/>
    </source>
</evidence>
<evidence type="ECO:0000259" key="1">
    <source>
        <dbReference type="Pfam" id="PF01408"/>
    </source>
</evidence>
<dbReference type="Gene3D" id="3.30.360.10">
    <property type="entry name" value="Dihydrodipicolinate Reductase, domain 2"/>
    <property type="match status" value="1"/>
</dbReference>
<sequence>MRPVRYAMIGCGEHALRSHALPAQKIRGLTLVGVCDPNETSLDVFVGALDHAVIPMSEEEALGDPNIDAVVIASPDRFHAGSLLRAVQAGKHVLCEKPLDVEFDELEQFKTSLIEADSRGLVVTSCHPRRMDPPYMWIQFMIPMLRHRFGSVLSISLDFSYHRPSKVGLHKGLLIDHINHELDTVNFLLGYNPTWMRQVCDSETHYQAVGCRQDGVMLIFEGTRRLNEITYPEFVRIRFERGDIWCDCNYGVVTINDHDTGELETNETLMPCTDYETRFLRVMQNFVDTIRGEGSNYLSPRDLIDNTSIGVTLSEQPLWDPHDLLH</sequence>
<gene>
    <name evidence="2" type="ORF">CO174_02355</name>
</gene>
<dbReference type="Gene3D" id="3.40.50.720">
    <property type="entry name" value="NAD(P)-binding Rossmann-like Domain"/>
    <property type="match status" value="1"/>
</dbReference>
<dbReference type="SUPFAM" id="SSF55347">
    <property type="entry name" value="Glyceraldehyde-3-phosphate dehydrogenase-like, C-terminal domain"/>
    <property type="match status" value="1"/>
</dbReference>
<accession>A0A2M7XCL3</accession>
<proteinExistence type="predicted"/>
<dbReference type="Pfam" id="PF01408">
    <property type="entry name" value="GFO_IDH_MocA"/>
    <property type="match status" value="1"/>
</dbReference>
<dbReference type="PANTHER" id="PTHR43377">
    <property type="entry name" value="BILIVERDIN REDUCTASE A"/>
    <property type="match status" value="1"/>
</dbReference>
<dbReference type="PANTHER" id="PTHR43377:SF1">
    <property type="entry name" value="BILIVERDIN REDUCTASE A"/>
    <property type="match status" value="1"/>
</dbReference>
<reference evidence="3" key="1">
    <citation type="submission" date="2017-09" db="EMBL/GenBank/DDBJ databases">
        <title>Depth-based differentiation of microbial function through sediment-hosted aquifers and enrichment of novel symbionts in the deep terrestrial subsurface.</title>
        <authorList>
            <person name="Probst A.J."/>
            <person name="Ladd B."/>
            <person name="Jarett J.K."/>
            <person name="Geller-Mcgrath D.E."/>
            <person name="Sieber C.M.K."/>
            <person name="Emerson J.B."/>
            <person name="Anantharaman K."/>
            <person name="Thomas B.C."/>
            <person name="Malmstrom R."/>
            <person name="Stieglmeier M."/>
            <person name="Klingl A."/>
            <person name="Woyke T."/>
            <person name="Ryan C.M."/>
            <person name="Banfield J.F."/>
        </authorList>
    </citation>
    <scope>NUCLEOTIDE SEQUENCE [LARGE SCALE GENOMIC DNA]</scope>
</reference>